<dbReference type="InterPro" id="IPR052767">
    <property type="entry name" value="Bact_com_dev_regulator"/>
</dbReference>
<dbReference type="RefSeq" id="WP_277535856.1">
    <property type="nucleotide sequence ID" value="NZ_JAPDIA010000008.1"/>
</dbReference>
<gene>
    <name evidence="2" type="ORF">OMP40_26600</name>
</gene>
<dbReference type="Proteomes" id="UP001153404">
    <property type="component" value="Unassembled WGS sequence"/>
</dbReference>
<protein>
    <submittedName>
        <fullName evidence="2">YlbF family regulator</fullName>
    </submittedName>
</protein>
<comment type="caution">
    <text evidence="2">The sequence shown here is derived from an EMBL/GenBank/DDBJ whole genome shotgun (WGS) entry which is preliminary data.</text>
</comment>
<dbReference type="EMBL" id="JAPDIA010000008">
    <property type="protein sequence ID" value="MDG0812506.1"/>
    <property type="molecule type" value="Genomic_DNA"/>
</dbReference>
<name>A0A9X4KY41_9BACL</name>
<keyword evidence="3" id="KW-1185">Reference proteome</keyword>
<dbReference type="AlphaFoldDB" id="A0A9X4KY41"/>
<organism evidence="2 3">
    <name type="scientific">Cohnella rhizosphaerae</name>
    <dbReference type="NCBI Taxonomy" id="1457232"/>
    <lineage>
        <taxon>Bacteria</taxon>
        <taxon>Bacillati</taxon>
        <taxon>Bacillota</taxon>
        <taxon>Bacilli</taxon>
        <taxon>Bacillales</taxon>
        <taxon>Paenibacillaceae</taxon>
        <taxon>Cohnella</taxon>
    </lineage>
</organism>
<proteinExistence type="predicted"/>
<sequence length="170" mass="19251">MSQHSHDHHHGHDDCSHGVPDLGQPEDYVIPEFDNRELILRDDILARAKELAQLITTADEVQTYQNAERLIQRHDKVQGLISQIKKKQKELVAFQKTFKNPGMVEKIEGEIAALQDELDGMPVVQQFQQSQTDVNYMLQSVVSIIRDTVAEKLDVEAATPPAEEPETCID</sequence>
<accession>A0A9X4KY41</accession>
<dbReference type="PANTHER" id="PTHR38448">
    <property type="entry name" value="REGULATORY PROTEIN YLBF-RELATED"/>
    <property type="match status" value="1"/>
</dbReference>
<dbReference type="SUPFAM" id="SSF158622">
    <property type="entry name" value="YheA/YmcA-like"/>
    <property type="match status" value="1"/>
</dbReference>
<reference evidence="2" key="1">
    <citation type="submission" date="2022-10" db="EMBL/GenBank/DDBJ databases">
        <title>Comparative genomic analysis of Cohnella hashimotonis sp. nov., isolated from the International Space Station.</title>
        <authorList>
            <person name="Simpson A."/>
            <person name="Venkateswaran K."/>
        </authorList>
    </citation>
    <scope>NUCLEOTIDE SEQUENCE</scope>
    <source>
        <strain evidence="2">DSM 28161</strain>
    </source>
</reference>
<feature type="region of interest" description="Disordered" evidence="1">
    <location>
        <begin position="1"/>
        <end position="23"/>
    </location>
</feature>
<evidence type="ECO:0000313" key="3">
    <source>
        <dbReference type="Proteomes" id="UP001153404"/>
    </source>
</evidence>
<evidence type="ECO:0000256" key="1">
    <source>
        <dbReference type="SAM" id="MobiDB-lite"/>
    </source>
</evidence>
<evidence type="ECO:0000313" key="2">
    <source>
        <dbReference type="EMBL" id="MDG0812506.1"/>
    </source>
</evidence>
<dbReference type="Pfam" id="PF06133">
    <property type="entry name" value="Com_YlbF"/>
    <property type="match status" value="1"/>
</dbReference>
<dbReference type="PANTHER" id="PTHR38448:SF1">
    <property type="entry name" value="YLBF FAMILY REGULATOR"/>
    <property type="match status" value="1"/>
</dbReference>
<dbReference type="InterPro" id="IPR010368">
    <property type="entry name" value="Com_YlbF"/>
</dbReference>
<dbReference type="InterPro" id="IPR023378">
    <property type="entry name" value="YheA/YmcA-like_dom_sf"/>
</dbReference>
<dbReference type="Gene3D" id="1.20.1500.10">
    <property type="entry name" value="YheA/YmcA-like"/>
    <property type="match status" value="1"/>
</dbReference>